<evidence type="ECO:0000313" key="4">
    <source>
        <dbReference type="Proteomes" id="UP001190926"/>
    </source>
</evidence>
<keyword evidence="4" id="KW-1185">Reference proteome</keyword>
<keyword evidence="2" id="KW-1133">Transmembrane helix</keyword>
<dbReference type="AlphaFoldDB" id="A0AAD4JP27"/>
<sequence length="68" mass="7438">MEMGVGDGVLAKLSRQFYAVFCLGVVLISAVIAHQYYPSQSLNDDQLSTHGRRQHANRRPSPPLPTAA</sequence>
<dbReference type="EMBL" id="SDAM02000019">
    <property type="protein sequence ID" value="KAH6836523.1"/>
    <property type="molecule type" value="Genomic_DNA"/>
</dbReference>
<gene>
    <name evidence="3" type="ORF">C2S53_005142</name>
</gene>
<keyword evidence="2" id="KW-0472">Membrane</keyword>
<evidence type="ECO:0000256" key="1">
    <source>
        <dbReference type="SAM" id="MobiDB-lite"/>
    </source>
</evidence>
<feature type="transmembrane region" description="Helical" evidence="2">
    <location>
        <begin position="17"/>
        <end position="37"/>
    </location>
</feature>
<organism evidence="3 4">
    <name type="scientific">Perilla frutescens var. hirtella</name>
    <name type="common">Perilla citriodora</name>
    <name type="synonym">Perilla setoyensis</name>
    <dbReference type="NCBI Taxonomy" id="608512"/>
    <lineage>
        <taxon>Eukaryota</taxon>
        <taxon>Viridiplantae</taxon>
        <taxon>Streptophyta</taxon>
        <taxon>Embryophyta</taxon>
        <taxon>Tracheophyta</taxon>
        <taxon>Spermatophyta</taxon>
        <taxon>Magnoliopsida</taxon>
        <taxon>eudicotyledons</taxon>
        <taxon>Gunneridae</taxon>
        <taxon>Pentapetalae</taxon>
        <taxon>asterids</taxon>
        <taxon>lamiids</taxon>
        <taxon>Lamiales</taxon>
        <taxon>Lamiaceae</taxon>
        <taxon>Nepetoideae</taxon>
        <taxon>Elsholtzieae</taxon>
        <taxon>Perilla</taxon>
    </lineage>
</organism>
<feature type="region of interest" description="Disordered" evidence="1">
    <location>
        <begin position="41"/>
        <end position="68"/>
    </location>
</feature>
<dbReference type="Proteomes" id="UP001190926">
    <property type="component" value="Unassembled WGS sequence"/>
</dbReference>
<accession>A0AAD4JP27</accession>
<proteinExistence type="predicted"/>
<comment type="caution">
    <text evidence="3">The sequence shown here is derived from an EMBL/GenBank/DDBJ whole genome shotgun (WGS) entry which is preliminary data.</text>
</comment>
<protein>
    <submittedName>
        <fullName evidence="3">Uncharacterized protein</fullName>
    </submittedName>
</protein>
<name>A0AAD4JP27_PERFH</name>
<reference evidence="3 4" key="1">
    <citation type="journal article" date="2021" name="Nat. Commun.">
        <title>Incipient diploidization of the medicinal plant Perilla within 10,000 years.</title>
        <authorList>
            <person name="Zhang Y."/>
            <person name="Shen Q."/>
            <person name="Leng L."/>
            <person name="Zhang D."/>
            <person name="Chen S."/>
            <person name="Shi Y."/>
            <person name="Ning Z."/>
            <person name="Chen S."/>
        </authorList>
    </citation>
    <scope>NUCLEOTIDE SEQUENCE [LARGE SCALE GENOMIC DNA]</scope>
    <source>
        <strain evidence="4">cv. PC099</strain>
    </source>
</reference>
<evidence type="ECO:0000313" key="3">
    <source>
        <dbReference type="EMBL" id="KAH6836523.1"/>
    </source>
</evidence>
<evidence type="ECO:0000256" key="2">
    <source>
        <dbReference type="SAM" id="Phobius"/>
    </source>
</evidence>
<keyword evidence="2" id="KW-0812">Transmembrane</keyword>